<dbReference type="Pfam" id="PF00226">
    <property type="entry name" value="DnaJ"/>
    <property type="match status" value="1"/>
</dbReference>
<name>Q070M1_CPRVZ</name>
<dbReference type="GeneID" id="4363419"/>
<dbReference type="InterPro" id="IPR036869">
    <property type="entry name" value="J_dom_sf"/>
</dbReference>
<dbReference type="Gene3D" id="2.60.260.20">
    <property type="entry name" value="Urease metallochaperone UreE, N-terminal domain"/>
    <property type="match status" value="1"/>
</dbReference>
<dbReference type="InterPro" id="IPR008971">
    <property type="entry name" value="HSP40/DnaJ_pept-bd"/>
</dbReference>
<keyword evidence="4" id="KW-1185">Reference proteome</keyword>
<dbReference type="PANTHER" id="PTHR24078">
    <property type="entry name" value="DNAJ HOMOLOG SUBFAMILY C MEMBER"/>
    <property type="match status" value="1"/>
</dbReference>
<dbReference type="SUPFAM" id="SSF49493">
    <property type="entry name" value="HSP40/DnaJ peptide-binding domain"/>
    <property type="match status" value="1"/>
</dbReference>
<dbReference type="GO" id="GO:0051082">
    <property type="term" value="F:unfolded protein binding"/>
    <property type="evidence" value="ECO:0007669"/>
    <property type="project" value="InterPro"/>
</dbReference>
<organism evidence="3 4">
    <name type="scientific">Nile crocodilepox virus (isolate Crocodylus niloticus/Zimbabwe/Ume/2001)</name>
    <name type="common">CRV</name>
    <dbReference type="NCBI Taxonomy" id="1289473"/>
    <lineage>
        <taxon>Viruses</taxon>
        <taxon>Varidnaviria</taxon>
        <taxon>Bamfordvirae</taxon>
        <taxon>Nucleocytoviricota</taxon>
        <taxon>Pokkesviricetes</taxon>
        <taxon>Chitovirales</taxon>
        <taxon>Poxviridae</taxon>
        <taxon>Chordopoxvirinae</taxon>
        <taxon>Crocodylidpoxvirus</taxon>
        <taxon>Crocodylidpoxvirus nilecrocodilepox</taxon>
        <taxon>Nile crocodilepox virus</taxon>
    </lineage>
</organism>
<reference evidence="3 4" key="1">
    <citation type="journal article" date="2006" name="J. Virol.">
        <title>Genome of crocodilepox virus.</title>
        <authorList>
            <person name="Afonso C.L."/>
            <person name="Tulman E.R."/>
            <person name="Delhon G."/>
            <person name="Lu Z."/>
            <person name="Viljoen G.J."/>
            <person name="Wallace D.B."/>
            <person name="Kutish G.F."/>
            <person name="Rock D.L."/>
        </authorList>
    </citation>
    <scope>NUCLEOTIDE SEQUENCE [LARGE SCALE GENOMIC DNA]</scope>
    <source>
        <strain evidence="4">Isolate Crocodylus niloticus/Zimbabwe/Ume/2001</strain>
    </source>
</reference>
<dbReference type="GO" id="GO:0051087">
    <property type="term" value="F:protein-folding chaperone binding"/>
    <property type="evidence" value="ECO:0007669"/>
    <property type="project" value="TreeGrafter"/>
</dbReference>
<organismHost>
    <name type="scientific">Crocodylus porosus</name>
    <name type="common">Saltwater crocodile</name>
    <name type="synonym">Estuarine crocodile</name>
    <dbReference type="NCBI Taxonomy" id="8502"/>
</organismHost>
<dbReference type="CDD" id="cd06257">
    <property type="entry name" value="DnaJ"/>
    <property type="match status" value="1"/>
</dbReference>
<dbReference type="InterPro" id="IPR001623">
    <property type="entry name" value="DnaJ_domain"/>
</dbReference>
<dbReference type="PROSITE" id="PS50076">
    <property type="entry name" value="DNAJ_2"/>
    <property type="match status" value="1"/>
</dbReference>
<dbReference type="GO" id="GO:0006457">
    <property type="term" value="P:protein folding"/>
    <property type="evidence" value="ECO:0007669"/>
    <property type="project" value="InterPro"/>
</dbReference>
<evidence type="ECO:0000256" key="1">
    <source>
        <dbReference type="ARBA" id="ARBA00023186"/>
    </source>
</evidence>
<evidence type="ECO:0000313" key="4">
    <source>
        <dbReference type="Proteomes" id="UP000011300"/>
    </source>
</evidence>
<dbReference type="Gene3D" id="1.10.287.110">
    <property type="entry name" value="DnaJ domain"/>
    <property type="match status" value="1"/>
</dbReference>
<keyword evidence="1" id="KW-0143">Chaperone</keyword>
<dbReference type="Proteomes" id="UP000011300">
    <property type="component" value="Segment"/>
</dbReference>
<sequence length="229" mass="25949">MEESDPFRVLGVDYRITKEGLKAVYKSLCLKFHPDKNPDGEETFKKVQKAYAAIVNGYSFALNLTLNEVYTGCVIKFNVGHKSYRLSLLPGVRDDCPIIKMVGERVCVFRVRVVRDMIYSRRDRDILGTFDVSFRNAVCGFSRVINLPGNRILTLAVRPFQLFSEPKLVLSRQGFCYGGKSGDAVISFNVVIDPIYTRPENVQILARTLDFVSKKHCIDFSRSEDTSAL</sequence>
<organismHost>
    <name type="scientific">Crocodylus niloticus</name>
    <name type="common">Nile crocodile</name>
    <name type="synonym">African crocodile</name>
    <dbReference type="NCBI Taxonomy" id="8501"/>
</organismHost>
<dbReference type="SMART" id="SM00271">
    <property type="entry name" value="DnaJ"/>
    <property type="match status" value="1"/>
</dbReference>
<dbReference type="RefSeq" id="YP_784220.1">
    <property type="nucleotide sequence ID" value="NC_008030.1"/>
</dbReference>
<protein>
    <submittedName>
        <fullName evidence="3">J-domain protein</fullName>
    </submittedName>
</protein>
<gene>
    <name evidence="3" type="ORF">CRV030</name>
</gene>
<organismHost>
    <name type="scientific">Crocodylus johnstoni</name>
    <name type="common">Australian freshwater crocodile</name>
    <dbReference type="NCBI Taxonomy" id="184234"/>
</organismHost>
<evidence type="ECO:0000313" key="3">
    <source>
        <dbReference type="EMBL" id="ABJ08921.1"/>
    </source>
</evidence>
<dbReference type="KEGG" id="vg:4363419"/>
<dbReference type="EMBL" id="DQ356948">
    <property type="protein sequence ID" value="ABJ08921.1"/>
    <property type="molecule type" value="Genomic_DNA"/>
</dbReference>
<feature type="domain" description="J" evidence="2">
    <location>
        <begin position="5"/>
        <end position="59"/>
    </location>
</feature>
<dbReference type="InterPro" id="IPR051339">
    <property type="entry name" value="DnaJ_subfamily_B"/>
</dbReference>
<dbReference type="PRINTS" id="PR00625">
    <property type="entry name" value="JDOMAIN"/>
</dbReference>
<proteinExistence type="predicted"/>
<evidence type="ECO:0000259" key="2">
    <source>
        <dbReference type="PROSITE" id="PS50076"/>
    </source>
</evidence>
<dbReference type="PANTHER" id="PTHR24078:SF553">
    <property type="entry name" value="DNAJ HOMOLOG SUBFAMILY B MEMBER 5"/>
    <property type="match status" value="1"/>
</dbReference>
<dbReference type="SUPFAM" id="SSF46565">
    <property type="entry name" value="Chaperone J-domain"/>
    <property type="match status" value="1"/>
</dbReference>
<accession>Q070M1</accession>